<accession>A0A2T2P4M6</accession>
<protein>
    <submittedName>
        <fullName evidence="1">Uncharacterized protein</fullName>
    </submittedName>
</protein>
<dbReference type="EMBL" id="KZ678130">
    <property type="protein sequence ID" value="PSN72634.1"/>
    <property type="molecule type" value="Genomic_DNA"/>
</dbReference>
<evidence type="ECO:0000313" key="2">
    <source>
        <dbReference type="Proteomes" id="UP000240883"/>
    </source>
</evidence>
<evidence type="ECO:0000313" key="1">
    <source>
        <dbReference type="EMBL" id="PSN72634.1"/>
    </source>
</evidence>
<dbReference type="AlphaFoldDB" id="A0A2T2P4M6"/>
<proteinExistence type="predicted"/>
<sequence length="136" mass="15135">MPAAMYSSQSIHLRPSISRPPLQLSTRKPRHQTKAPTMNSITFLFALVLGIQVALASPADAYSNARLTPRALDDNHHSADDCLAIYTGCVLDAFAPKRAWRNRCLSRMCGITSCQEYQICQYGKERPVNDKNPAFP</sequence>
<gene>
    <name evidence="1" type="ORF">BS50DRAFT_256518</name>
</gene>
<dbReference type="Proteomes" id="UP000240883">
    <property type="component" value="Unassembled WGS sequence"/>
</dbReference>
<organism evidence="1 2">
    <name type="scientific">Corynespora cassiicola Philippines</name>
    <dbReference type="NCBI Taxonomy" id="1448308"/>
    <lineage>
        <taxon>Eukaryota</taxon>
        <taxon>Fungi</taxon>
        <taxon>Dikarya</taxon>
        <taxon>Ascomycota</taxon>
        <taxon>Pezizomycotina</taxon>
        <taxon>Dothideomycetes</taxon>
        <taxon>Pleosporomycetidae</taxon>
        <taxon>Pleosporales</taxon>
        <taxon>Corynesporascaceae</taxon>
        <taxon>Corynespora</taxon>
    </lineage>
</organism>
<keyword evidence="2" id="KW-1185">Reference proteome</keyword>
<name>A0A2T2P4M6_CORCC</name>
<reference evidence="1 2" key="1">
    <citation type="journal article" date="2018" name="Front. Microbiol.">
        <title>Genome-Wide Analysis of Corynespora cassiicola Leaf Fall Disease Putative Effectors.</title>
        <authorList>
            <person name="Lopez D."/>
            <person name="Ribeiro S."/>
            <person name="Label P."/>
            <person name="Fumanal B."/>
            <person name="Venisse J.S."/>
            <person name="Kohler A."/>
            <person name="de Oliveira R.R."/>
            <person name="Labutti K."/>
            <person name="Lipzen A."/>
            <person name="Lail K."/>
            <person name="Bauer D."/>
            <person name="Ohm R.A."/>
            <person name="Barry K.W."/>
            <person name="Spatafora J."/>
            <person name="Grigoriev I.V."/>
            <person name="Martin F.M."/>
            <person name="Pujade-Renaud V."/>
        </authorList>
    </citation>
    <scope>NUCLEOTIDE SEQUENCE [LARGE SCALE GENOMIC DNA]</scope>
    <source>
        <strain evidence="1 2">Philippines</strain>
    </source>
</reference>